<sequence>MEVRKPYLQRAEPNSTQSPIFNYYQRSLVTNNGIPIAMVTEKTSPRTLELFQTTPRLHATNAADAQGVPGPPDVHGVVTSAFDPLLGEGMITLKPLWAVTSNKNFIFTLGNGTRTANFDFADGVKTISNGELRNFDPVFAPRKFKLSRKTKITMLSGNITTWIPWTSTKAPFFTDQSRNRSLARAIEDLATNATLSMITFADLTSPNATTAQVVFASTHNVPVYKPLLLLLPYDIAHLLTIPSVRLGLYTFHTNGLAQSTYFSAIIATTRKPGLDVLSD</sequence>
<organism evidence="1 2">
    <name type="scientific">Hyaloscypha bicolor E</name>
    <dbReference type="NCBI Taxonomy" id="1095630"/>
    <lineage>
        <taxon>Eukaryota</taxon>
        <taxon>Fungi</taxon>
        <taxon>Dikarya</taxon>
        <taxon>Ascomycota</taxon>
        <taxon>Pezizomycotina</taxon>
        <taxon>Leotiomycetes</taxon>
        <taxon>Helotiales</taxon>
        <taxon>Hyaloscyphaceae</taxon>
        <taxon>Hyaloscypha</taxon>
        <taxon>Hyaloscypha bicolor</taxon>
    </lineage>
</organism>
<dbReference type="RefSeq" id="XP_024741020.1">
    <property type="nucleotide sequence ID" value="XM_024886489.1"/>
</dbReference>
<evidence type="ECO:0000313" key="1">
    <source>
        <dbReference type="EMBL" id="PMD64116.1"/>
    </source>
</evidence>
<protein>
    <submittedName>
        <fullName evidence="1">Uncharacterized protein</fullName>
    </submittedName>
</protein>
<name>A0A2J6TM74_9HELO</name>
<dbReference type="GeneID" id="36594566"/>
<evidence type="ECO:0000313" key="2">
    <source>
        <dbReference type="Proteomes" id="UP000235371"/>
    </source>
</evidence>
<dbReference type="PANTHER" id="PTHR35041">
    <property type="entry name" value="MEDIATOR OF RNA POLYMERASE II TRANSCRIPTION SUBUNIT 1"/>
    <property type="match status" value="1"/>
</dbReference>
<dbReference type="STRING" id="1095630.A0A2J6TM74"/>
<reference evidence="1 2" key="1">
    <citation type="submission" date="2016-04" db="EMBL/GenBank/DDBJ databases">
        <title>A degradative enzymes factory behind the ericoid mycorrhizal symbiosis.</title>
        <authorList>
            <consortium name="DOE Joint Genome Institute"/>
            <person name="Martino E."/>
            <person name="Morin E."/>
            <person name="Grelet G."/>
            <person name="Kuo A."/>
            <person name="Kohler A."/>
            <person name="Daghino S."/>
            <person name="Barry K."/>
            <person name="Choi C."/>
            <person name="Cichocki N."/>
            <person name="Clum A."/>
            <person name="Copeland A."/>
            <person name="Hainaut M."/>
            <person name="Haridas S."/>
            <person name="Labutti K."/>
            <person name="Lindquist E."/>
            <person name="Lipzen A."/>
            <person name="Khouja H.-R."/>
            <person name="Murat C."/>
            <person name="Ohm R."/>
            <person name="Olson A."/>
            <person name="Spatafora J."/>
            <person name="Veneault-Fourrey C."/>
            <person name="Henrissat B."/>
            <person name="Grigoriev I."/>
            <person name="Martin F."/>
            <person name="Perotto S."/>
        </authorList>
    </citation>
    <scope>NUCLEOTIDE SEQUENCE [LARGE SCALE GENOMIC DNA]</scope>
    <source>
        <strain evidence="1 2">E</strain>
    </source>
</reference>
<dbReference type="PANTHER" id="PTHR35041:SF3">
    <property type="entry name" value="FORMYLMETHIONINE DEFORMYLASE-LIKE PROTEIN"/>
    <property type="match status" value="1"/>
</dbReference>
<accession>A0A2J6TM74</accession>
<dbReference type="Proteomes" id="UP000235371">
    <property type="component" value="Unassembled WGS sequence"/>
</dbReference>
<dbReference type="EMBL" id="KZ613772">
    <property type="protein sequence ID" value="PMD64116.1"/>
    <property type="molecule type" value="Genomic_DNA"/>
</dbReference>
<gene>
    <name evidence="1" type="ORF">K444DRAFT_660627</name>
</gene>
<keyword evidence="2" id="KW-1185">Reference proteome</keyword>
<dbReference type="AlphaFoldDB" id="A0A2J6TM74"/>
<dbReference type="InParanoid" id="A0A2J6TM74"/>
<proteinExistence type="predicted"/>
<dbReference type="OrthoDB" id="5340195at2759"/>